<dbReference type="InterPro" id="IPR011738">
    <property type="entry name" value="Phage_CHP"/>
</dbReference>
<protein>
    <submittedName>
        <fullName evidence="1">Putative phiE125 gp8 family phage protein</fullName>
    </submittedName>
</protein>
<gene>
    <name evidence="1" type="ORF">GGR90_002731</name>
</gene>
<proteinExistence type="predicted"/>
<dbReference type="Proteomes" id="UP000535078">
    <property type="component" value="Unassembled WGS sequence"/>
</dbReference>
<sequence length="181" mass="18931">MAESLLPGEAPVSLNEARGWLRLGATIDDAVIAGLVRAATNICEAFIGQWLVVRAGEEVAPLPAECIALRARPVVAVDGVALVSQDGTESPLDEAAYRVTIARDGSARITVPDPGDAARVRIAYRAGMAEGANGVPEAIRQGIVRMTQHLHDARDGTGAGPPAAIAALWQPWRRLTLGSGR</sequence>
<dbReference type="NCBIfam" id="TIGR02215">
    <property type="entry name" value="phage_chp_gp8"/>
    <property type="match status" value="1"/>
</dbReference>
<dbReference type="AlphaFoldDB" id="A0A7X5XSJ7"/>
<dbReference type="EMBL" id="JAATIT010000003">
    <property type="protein sequence ID" value="NJB90537.1"/>
    <property type="molecule type" value="Genomic_DNA"/>
</dbReference>
<keyword evidence="2" id="KW-1185">Reference proteome</keyword>
<dbReference type="Gene3D" id="1.10.3230.30">
    <property type="entry name" value="Phage gp6-like head-tail connector protein"/>
    <property type="match status" value="1"/>
</dbReference>
<accession>A0A7X5XSJ7</accession>
<evidence type="ECO:0000313" key="1">
    <source>
        <dbReference type="EMBL" id="NJB90537.1"/>
    </source>
</evidence>
<dbReference type="RefSeq" id="WP_167921969.1">
    <property type="nucleotide sequence ID" value="NZ_JAATIT010000003.1"/>
</dbReference>
<name>A0A7X5XSJ7_9SPHN</name>
<dbReference type="CDD" id="cd08054">
    <property type="entry name" value="gp6"/>
    <property type="match status" value="1"/>
</dbReference>
<comment type="caution">
    <text evidence="1">The sequence shown here is derived from an EMBL/GenBank/DDBJ whole genome shotgun (WGS) entry which is preliminary data.</text>
</comment>
<organism evidence="1 2">
    <name type="scientific">Sphingopyxis italica</name>
    <dbReference type="NCBI Taxonomy" id="1129133"/>
    <lineage>
        <taxon>Bacteria</taxon>
        <taxon>Pseudomonadati</taxon>
        <taxon>Pseudomonadota</taxon>
        <taxon>Alphaproteobacteria</taxon>
        <taxon>Sphingomonadales</taxon>
        <taxon>Sphingomonadaceae</taxon>
        <taxon>Sphingopyxis</taxon>
    </lineage>
</organism>
<reference evidence="1 2" key="1">
    <citation type="submission" date="2020-03" db="EMBL/GenBank/DDBJ databases">
        <title>Genomic Encyclopedia of Type Strains, Phase IV (KMG-IV): sequencing the most valuable type-strain genomes for metagenomic binning, comparative biology and taxonomic classification.</title>
        <authorList>
            <person name="Goeker M."/>
        </authorList>
    </citation>
    <scope>NUCLEOTIDE SEQUENCE [LARGE SCALE GENOMIC DNA]</scope>
    <source>
        <strain evidence="1 2">DSM 25229</strain>
    </source>
</reference>
<evidence type="ECO:0000313" key="2">
    <source>
        <dbReference type="Proteomes" id="UP000535078"/>
    </source>
</evidence>